<evidence type="ECO:0000313" key="1">
    <source>
        <dbReference type="EMBL" id="PWN86894.1"/>
    </source>
</evidence>
<dbReference type="InParanoid" id="A0A316YDG8"/>
<dbReference type="STRING" id="215250.A0A316YDG8"/>
<name>A0A316YDG8_9BASI</name>
<dbReference type="GeneID" id="37044868"/>
<reference evidence="1 2" key="1">
    <citation type="journal article" date="2018" name="Mol. Biol. Evol.">
        <title>Broad Genomic Sampling Reveals a Smut Pathogenic Ancestry of the Fungal Clade Ustilaginomycotina.</title>
        <authorList>
            <person name="Kijpornyongpan T."/>
            <person name="Mondo S.J."/>
            <person name="Barry K."/>
            <person name="Sandor L."/>
            <person name="Lee J."/>
            <person name="Lipzen A."/>
            <person name="Pangilinan J."/>
            <person name="LaButti K."/>
            <person name="Hainaut M."/>
            <person name="Henrissat B."/>
            <person name="Grigoriev I.V."/>
            <person name="Spatafora J.W."/>
            <person name="Aime M.C."/>
        </authorList>
    </citation>
    <scope>NUCLEOTIDE SEQUENCE [LARGE SCALE GENOMIC DNA]</scope>
    <source>
        <strain evidence="1 2">MCA 4198</strain>
    </source>
</reference>
<accession>A0A316YDG8</accession>
<dbReference type="EMBL" id="KZ819642">
    <property type="protein sequence ID" value="PWN86894.1"/>
    <property type="molecule type" value="Genomic_DNA"/>
</dbReference>
<proteinExistence type="predicted"/>
<evidence type="ECO:0000313" key="2">
    <source>
        <dbReference type="Proteomes" id="UP000245768"/>
    </source>
</evidence>
<dbReference type="Proteomes" id="UP000245768">
    <property type="component" value="Unassembled WGS sequence"/>
</dbReference>
<dbReference type="InterPro" id="IPR021858">
    <property type="entry name" value="Fun_TF"/>
</dbReference>
<dbReference type="AlphaFoldDB" id="A0A316YDG8"/>
<gene>
    <name evidence="1" type="ORF">FA10DRAFT_269980</name>
</gene>
<protein>
    <submittedName>
        <fullName evidence="1">Uncharacterized protein</fullName>
    </submittedName>
</protein>
<dbReference type="Pfam" id="PF11951">
    <property type="entry name" value="Fungal_trans_2"/>
    <property type="match status" value="1"/>
</dbReference>
<sequence>MRVVRAYLRRQADELLLELDVWSKQLGTISQHVRVTCGDLIYKHTANVFILGEVLDQPSTSAQIVESIDCALELCSEASALRQVVMLVWPLLICGSFASPQRRDKVLGLVEAFREDYCDDLSVAKQLLLEQWRGQDAGEGRRSFAALMQAIGKQVLLI</sequence>
<organism evidence="1 2">
    <name type="scientific">Acaromyces ingoldii</name>
    <dbReference type="NCBI Taxonomy" id="215250"/>
    <lineage>
        <taxon>Eukaryota</taxon>
        <taxon>Fungi</taxon>
        <taxon>Dikarya</taxon>
        <taxon>Basidiomycota</taxon>
        <taxon>Ustilaginomycotina</taxon>
        <taxon>Exobasidiomycetes</taxon>
        <taxon>Exobasidiales</taxon>
        <taxon>Cryptobasidiaceae</taxon>
        <taxon>Acaromyces</taxon>
    </lineage>
</organism>
<keyword evidence="2" id="KW-1185">Reference proteome</keyword>
<dbReference type="OrthoDB" id="5419315at2759"/>
<dbReference type="RefSeq" id="XP_025374092.1">
    <property type="nucleotide sequence ID" value="XM_025522952.1"/>
</dbReference>